<gene>
    <name evidence="1" type="primary">tssG</name>
    <name evidence="1" type="ORF">GCM10009129_13560</name>
</gene>
<dbReference type="InterPro" id="IPR010732">
    <property type="entry name" value="T6SS_TssG-like"/>
</dbReference>
<evidence type="ECO:0000313" key="2">
    <source>
        <dbReference type="Proteomes" id="UP001501787"/>
    </source>
</evidence>
<dbReference type="PANTHER" id="PTHR35564">
    <property type="match status" value="1"/>
</dbReference>
<evidence type="ECO:0000313" key="1">
    <source>
        <dbReference type="EMBL" id="GAA0317335.1"/>
    </source>
</evidence>
<name>A0ABP3FIZ5_9GAMM</name>
<organism evidence="1 2">
    <name type="scientific">Psychrobacter aestuarii</name>
    <dbReference type="NCBI Taxonomy" id="556327"/>
    <lineage>
        <taxon>Bacteria</taxon>
        <taxon>Pseudomonadati</taxon>
        <taxon>Pseudomonadota</taxon>
        <taxon>Gammaproteobacteria</taxon>
        <taxon>Moraxellales</taxon>
        <taxon>Moraxellaceae</taxon>
        <taxon>Psychrobacter</taxon>
    </lineage>
</organism>
<reference evidence="2" key="1">
    <citation type="journal article" date="2019" name="Int. J. Syst. Evol. Microbiol.">
        <title>The Global Catalogue of Microorganisms (GCM) 10K type strain sequencing project: providing services to taxonomists for standard genome sequencing and annotation.</title>
        <authorList>
            <consortium name="The Broad Institute Genomics Platform"/>
            <consortium name="The Broad Institute Genome Sequencing Center for Infectious Disease"/>
            <person name="Wu L."/>
            <person name="Ma J."/>
        </authorList>
    </citation>
    <scope>NUCLEOTIDE SEQUENCE [LARGE SCALE GENOMIC DNA]</scope>
    <source>
        <strain evidence="2">JCM 16343</strain>
    </source>
</reference>
<comment type="caution">
    <text evidence="1">The sequence shown here is derived from an EMBL/GenBank/DDBJ whole genome shotgun (WGS) entry which is preliminary data.</text>
</comment>
<proteinExistence type="predicted"/>
<dbReference type="Pfam" id="PF06996">
    <property type="entry name" value="T6SS_TssG"/>
    <property type="match status" value="1"/>
</dbReference>
<sequence>MSAPQRFCSSYLGSLLAEPQRYELVQAYRLIQQAVNRSEQPITVNFRASLSLAFPLAEIESMTLQPQESWDNHQPSLDICPSVIGLTGPLSAMPALYTDYLASRVQHGKDKAAAAFMDLFNHRLTQLYVDASWFYHLPLQYEMGTQNDKYLLSLRSLARQPKKISTTDSLIAYAGTIAPGRLTAAQLAHALSRFLNIKVTVEQFVAEWFDLPSEEQTALGTQYASLGVSTFCGSRVVQYDSKIRLICHRLNEEEYLRLLPSGDMCRVIVDFVRKWCGITLAIEMTLELHKRHIHGLQLNKNSLGGLGQGNFLCSKPATEHHRDTRYLLPAA</sequence>
<protein>
    <submittedName>
        <fullName evidence="1">Type VI secretion system baseplate subunit TssG</fullName>
    </submittedName>
</protein>
<accession>A0ABP3FIZ5</accession>
<dbReference type="PANTHER" id="PTHR35564:SF4">
    <property type="entry name" value="CYTOPLASMIC PROTEIN"/>
    <property type="match status" value="1"/>
</dbReference>
<dbReference type="RefSeq" id="WP_201504877.1">
    <property type="nucleotide sequence ID" value="NZ_BAAAFR010000002.1"/>
</dbReference>
<keyword evidence="2" id="KW-1185">Reference proteome</keyword>
<dbReference type="EMBL" id="BAAAFR010000002">
    <property type="protein sequence ID" value="GAA0317335.1"/>
    <property type="molecule type" value="Genomic_DNA"/>
</dbReference>
<dbReference type="NCBIfam" id="TIGR03347">
    <property type="entry name" value="VI_chp_1"/>
    <property type="match status" value="1"/>
</dbReference>
<dbReference type="Proteomes" id="UP001501787">
    <property type="component" value="Unassembled WGS sequence"/>
</dbReference>